<dbReference type="AlphaFoldDB" id="A0A1K1ZZE0"/>
<feature type="transmembrane region" description="Helical" evidence="8">
    <location>
        <begin position="577"/>
        <end position="601"/>
    </location>
</feature>
<feature type="transmembrane region" description="Helical" evidence="8">
    <location>
        <begin position="843"/>
        <end position="861"/>
    </location>
</feature>
<keyword evidence="11" id="KW-1185">Reference proteome</keyword>
<dbReference type="InterPro" id="IPR003918">
    <property type="entry name" value="NADH_UbQ_OxRdtase"/>
</dbReference>
<gene>
    <name evidence="10" type="ORF">SAMN02745752_02906</name>
</gene>
<dbReference type="GO" id="GO:0005886">
    <property type="term" value="C:plasma membrane"/>
    <property type="evidence" value="ECO:0007669"/>
    <property type="project" value="UniProtKB-SubCell"/>
</dbReference>
<name>A0A1K1ZZE0_9GAMM</name>
<feature type="transmembrane region" description="Helical" evidence="8">
    <location>
        <begin position="36"/>
        <end position="56"/>
    </location>
</feature>
<dbReference type="InterPro" id="IPR001750">
    <property type="entry name" value="ND/Mrp_TM"/>
</dbReference>
<keyword evidence="5 8" id="KW-1133">Transmembrane helix</keyword>
<feature type="transmembrane region" description="Helical" evidence="8">
    <location>
        <begin position="648"/>
        <end position="669"/>
    </location>
</feature>
<feature type="transmembrane region" description="Helical" evidence="8">
    <location>
        <begin position="768"/>
        <end position="788"/>
    </location>
</feature>
<dbReference type="PANTHER" id="PTHR42703">
    <property type="entry name" value="NADH DEHYDROGENASE"/>
    <property type="match status" value="1"/>
</dbReference>
<comment type="similarity">
    <text evidence="2">Belongs to the CPA3 antiporters (TC 2.A.63) subunit D family.</text>
</comment>
<sequence>MIDILMSSCWPLALSLLVSWPLLLALLSFQRLVRPGVVLWLGLPVMLLATLVSFQAGTGITESPLLLSLGGWASPLGIQWQLDQAAAWLLLTVNLISVAAALSAWLFGPSLGGSAYFWPLWWLLWGGMNALVVSADLFNLYVTLELVTLTAVGLVAQSRNDPEGKAAMQYLMASLLASLLYLLGVALIYGQTGVLDLLLLPERLQEGALMQVAAVCMTLGLLLKAAVVPLHFWLPEAHSRAQAPVSVVLSSVVIALAIYLLWRLWLGPFLPLLETAQPFFTLLATLCLLWGGVQALLQRRLKLVLAYSTLSQLGFALMLLSLQLDDQSDPWLSLAGQGSLMFLLAHGLAKAALFMVAGVLMLHFASDRLRVIQGSGGQLAVAWLAFVLASISLLGAPPTAGFAGKWQLLQAALQQQDGWTVMLLLVGTLMTAVYLFRVMQFAWRPAVMRQTLHGVSWRVRLLSWLALFTALTSWLVGVLVLGGPGWQLFSPPALDWYGQVLLLPVLLVWPVALLLSWGWRLGKPLLVLLTLGWLLNLLLLFAQDLLSFYLVFALLSFLGWWLVIQPGHAEALAAGRVYLGMSLVGELAFFLGIGLLAGFSLSFTALAEQTLPAAGLLAIGLALAIKAGALGVHFWLPVAHPVAPTPASAVLSGLMIKAGVLGALRIHASQDGLESWGWVLVLLGLIGVFYTLWRGLLQSNPKTLLAWSSVSQVSLMTALLGAGLMLQEQARDLALLSLVLLAATHALAKASLFLAVGLKKTLPAGYSVWLLAGVLLAGLTLAGAPWLAGMLVKQGVDVSFAAAGLPGWLLLLSSLITSLLLGRLLWLLALLPPTADARLHPAWLLPWGLLVLSAAGYAWFWPQTQLQVEMFSIEAILKGALPPVVALLLLLGYWRVQGSPRQSAVAQSFWYSRMWRWVRVHWQRPFYTGLSGLEKQLQNWFAMGLLLAWVAALLGGLLAYSLIG</sequence>
<dbReference type="Pfam" id="PF00361">
    <property type="entry name" value="Proton_antipo_M"/>
    <property type="match status" value="2"/>
</dbReference>
<feature type="transmembrane region" description="Helical" evidence="8">
    <location>
        <begin position="278"/>
        <end position="297"/>
    </location>
</feature>
<keyword evidence="3" id="KW-1003">Cell membrane</keyword>
<feature type="transmembrane region" description="Helical" evidence="8">
    <location>
        <begin position="12"/>
        <end position="29"/>
    </location>
</feature>
<dbReference type="GO" id="GO:0008137">
    <property type="term" value="F:NADH dehydrogenase (ubiquinone) activity"/>
    <property type="evidence" value="ECO:0007669"/>
    <property type="project" value="InterPro"/>
</dbReference>
<dbReference type="PANTHER" id="PTHR42703:SF1">
    <property type="entry name" value="NA(+)_H(+) ANTIPORTER SUBUNIT D1"/>
    <property type="match status" value="1"/>
</dbReference>
<feature type="transmembrane region" description="Helical" evidence="8">
    <location>
        <begin position="613"/>
        <end position="636"/>
    </location>
</feature>
<feature type="transmembrane region" description="Helical" evidence="8">
    <location>
        <begin position="548"/>
        <end position="565"/>
    </location>
</feature>
<dbReference type="GO" id="GO:0042773">
    <property type="term" value="P:ATP synthesis coupled electron transport"/>
    <property type="evidence" value="ECO:0007669"/>
    <property type="project" value="InterPro"/>
</dbReference>
<evidence type="ECO:0000256" key="6">
    <source>
        <dbReference type="ARBA" id="ARBA00023136"/>
    </source>
</evidence>
<feature type="transmembrane region" description="Helical" evidence="8">
    <location>
        <begin position="245"/>
        <end position="266"/>
    </location>
</feature>
<feature type="domain" description="NADH:quinone oxidoreductase/Mrp antiporter transmembrane" evidence="9">
    <location>
        <begin position="542"/>
        <end position="759"/>
    </location>
</feature>
<feature type="transmembrane region" description="Helical" evidence="8">
    <location>
        <begin position="138"/>
        <end position="156"/>
    </location>
</feature>
<evidence type="ECO:0000256" key="7">
    <source>
        <dbReference type="RuleBase" id="RU000320"/>
    </source>
</evidence>
<evidence type="ECO:0000313" key="11">
    <source>
        <dbReference type="Proteomes" id="UP000182350"/>
    </source>
</evidence>
<reference evidence="10 11" key="1">
    <citation type="submission" date="2016-11" db="EMBL/GenBank/DDBJ databases">
        <authorList>
            <person name="Jaros S."/>
            <person name="Januszkiewicz K."/>
            <person name="Wedrychowicz H."/>
        </authorList>
    </citation>
    <scope>NUCLEOTIDE SEQUENCE [LARGE SCALE GENOMIC DNA]</scope>
    <source>
        <strain evidence="10 11">DSM 21637</strain>
    </source>
</reference>
<accession>A0A1K1ZZE0</accession>
<organism evidence="10 11">
    <name type="scientific">Marinospirillum alkaliphilum DSM 21637</name>
    <dbReference type="NCBI Taxonomy" id="1122209"/>
    <lineage>
        <taxon>Bacteria</taxon>
        <taxon>Pseudomonadati</taxon>
        <taxon>Pseudomonadota</taxon>
        <taxon>Gammaproteobacteria</taxon>
        <taxon>Oceanospirillales</taxon>
        <taxon>Oceanospirillaceae</taxon>
        <taxon>Marinospirillum</taxon>
    </lineage>
</organism>
<feature type="transmembrane region" description="Helical" evidence="8">
    <location>
        <begin position="496"/>
        <end position="518"/>
    </location>
</feature>
<dbReference type="GO" id="GO:0016829">
    <property type="term" value="F:lyase activity"/>
    <property type="evidence" value="ECO:0007669"/>
    <property type="project" value="UniProtKB-KW"/>
</dbReference>
<feature type="transmembrane region" description="Helical" evidence="8">
    <location>
        <begin position="808"/>
        <end position="831"/>
    </location>
</feature>
<feature type="transmembrane region" description="Helical" evidence="8">
    <location>
        <begin position="377"/>
        <end position="398"/>
    </location>
</feature>
<feature type="transmembrane region" description="Helical" evidence="8">
    <location>
        <begin position="168"/>
        <end position="189"/>
    </location>
</feature>
<dbReference type="PRINTS" id="PR01437">
    <property type="entry name" value="NUOXDRDTASE4"/>
</dbReference>
<dbReference type="Proteomes" id="UP000182350">
    <property type="component" value="Unassembled WGS sequence"/>
</dbReference>
<feature type="transmembrane region" description="Helical" evidence="8">
    <location>
        <begin position="115"/>
        <end position="132"/>
    </location>
</feature>
<dbReference type="STRING" id="1122209.SAMN02745752_02906"/>
<evidence type="ECO:0000256" key="2">
    <source>
        <dbReference type="ARBA" id="ARBA00005346"/>
    </source>
</evidence>
<evidence type="ECO:0000313" key="10">
    <source>
        <dbReference type="EMBL" id="SFX79634.1"/>
    </source>
</evidence>
<evidence type="ECO:0000256" key="4">
    <source>
        <dbReference type="ARBA" id="ARBA00022692"/>
    </source>
</evidence>
<feature type="domain" description="NADH:quinone oxidoreductase/Mrp antiporter transmembrane" evidence="9">
    <location>
        <begin position="134"/>
        <end position="431"/>
    </location>
</feature>
<feature type="transmembrane region" description="Helical" evidence="8">
    <location>
        <begin position="940"/>
        <end position="963"/>
    </location>
</feature>
<feature type="transmembrane region" description="Helical" evidence="8">
    <location>
        <begin position="705"/>
        <end position="727"/>
    </location>
</feature>
<evidence type="ECO:0000259" key="9">
    <source>
        <dbReference type="Pfam" id="PF00361"/>
    </source>
</evidence>
<keyword evidence="4 7" id="KW-0812">Transmembrane</keyword>
<feature type="transmembrane region" description="Helical" evidence="8">
    <location>
        <begin position="873"/>
        <end position="894"/>
    </location>
</feature>
<feature type="transmembrane region" description="Helical" evidence="8">
    <location>
        <begin position="342"/>
        <end position="365"/>
    </location>
</feature>
<evidence type="ECO:0000256" key="5">
    <source>
        <dbReference type="ARBA" id="ARBA00022989"/>
    </source>
</evidence>
<evidence type="ECO:0000256" key="3">
    <source>
        <dbReference type="ARBA" id="ARBA00022475"/>
    </source>
</evidence>
<evidence type="ECO:0000256" key="8">
    <source>
        <dbReference type="SAM" id="Phobius"/>
    </source>
</evidence>
<keyword evidence="10" id="KW-0456">Lyase</keyword>
<feature type="transmembrane region" description="Helical" evidence="8">
    <location>
        <begin position="304"/>
        <end position="322"/>
    </location>
</feature>
<evidence type="ECO:0000256" key="1">
    <source>
        <dbReference type="ARBA" id="ARBA00004651"/>
    </source>
</evidence>
<dbReference type="EMBL" id="FPJW01000015">
    <property type="protein sequence ID" value="SFX79634.1"/>
    <property type="molecule type" value="Genomic_DNA"/>
</dbReference>
<comment type="subcellular location">
    <subcellularLocation>
        <location evidence="1">Cell membrane</location>
        <topology evidence="1">Multi-pass membrane protein</topology>
    </subcellularLocation>
    <subcellularLocation>
        <location evidence="7">Membrane</location>
        <topology evidence="7">Multi-pass membrane protein</topology>
    </subcellularLocation>
</comment>
<dbReference type="RefSeq" id="WP_177247107.1">
    <property type="nucleotide sequence ID" value="NZ_FPJW01000015.1"/>
</dbReference>
<feature type="transmembrane region" description="Helical" evidence="8">
    <location>
        <begin position="525"/>
        <end position="542"/>
    </location>
</feature>
<feature type="transmembrane region" description="Helical" evidence="8">
    <location>
        <begin position="733"/>
        <end position="756"/>
    </location>
</feature>
<protein>
    <submittedName>
        <fullName evidence="10">Formate hydrogenlyase subunit 3/Multisubunit Na+/H+ antiporter, MnhD subunit</fullName>
    </submittedName>
</protein>
<feature type="transmembrane region" description="Helical" evidence="8">
    <location>
        <begin position="85"/>
        <end position="108"/>
    </location>
</feature>
<feature type="transmembrane region" description="Helical" evidence="8">
    <location>
        <begin position="418"/>
        <end position="436"/>
    </location>
</feature>
<proteinExistence type="inferred from homology"/>
<dbReference type="InterPro" id="IPR050586">
    <property type="entry name" value="CPA3_Na-H_Antiporter_D"/>
</dbReference>
<keyword evidence="6 8" id="KW-0472">Membrane</keyword>
<feature type="transmembrane region" description="Helical" evidence="8">
    <location>
        <begin position="457"/>
        <end position="476"/>
    </location>
</feature>
<feature type="transmembrane region" description="Helical" evidence="8">
    <location>
        <begin position="209"/>
        <end position="233"/>
    </location>
</feature>
<feature type="transmembrane region" description="Helical" evidence="8">
    <location>
        <begin position="675"/>
        <end position="693"/>
    </location>
</feature>